<reference evidence="1 2" key="1">
    <citation type="journal article" date="2019" name="Sci. Rep.">
        <title>Orb-weaving spider Araneus ventricosus genome elucidates the spidroin gene catalogue.</title>
        <authorList>
            <person name="Kono N."/>
            <person name="Nakamura H."/>
            <person name="Ohtoshi R."/>
            <person name="Moran D.A.P."/>
            <person name="Shinohara A."/>
            <person name="Yoshida Y."/>
            <person name="Fujiwara M."/>
            <person name="Mori M."/>
            <person name="Tomita M."/>
            <person name="Arakawa K."/>
        </authorList>
    </citation>
    <scope>NUCLEOTIDE SEQUENCE [LARGE SCALE GENOMIC DNA]</scope>
</reference>
<keyword evidence="2" id="KW-1185">Reference proteome</keyword>
<evidence type="ECO:0000313" key="1">
    <source>
        <dbReference type="EMBL" id="GBN91625.1"/>
    </source>
</evidence>
<comment type="caution">
    <text evidence="1">The sequence shown here is derived from an EMBL/GenBank/DDBJ whole genome shotgun (WGS) entry which is preliminary data.</text>
</comment>
<dbReference type="AlphaFoldDB" id="A0A4Y2SXL7"/>
<name>A0A4Y2SXL7_ARAVE</name>
<accession>A0A4Y2SXL7</accession>
<proteinExistence type="predicted"/>
<gene>
    <name evidence="1" type="ORF">AVEN_257573_1</name>
</gene>
<sequence length="82" mass="9365">MRPGLLRSYLRVQLCPKKWVPPTLDCHRVNMDSLLSSPYVCTCLNETKPLKDLTYESNCAKQAPTLDCHRVNMNSLLPSPYV</sequence>
<dbReference type="Proteomes" id="UP000499080">
    <property type="component" value="Unassembled WGS sequence"/>
</dbReference>
<protein>
    <submittedName>
        <fullName evidence="1">Uncharacterized protein</fullName>
    </submittedName>
</protein>
<dbReference type="EMBL" id="BGPR01023982">
    <property type="protein sequence ID" value="GBN91625.1"/>
    <property type="molecule type" value="Genomic_DNA"/>
</dbReference>
<organism evidence="1 2">
    <name type="scientific">Araneus ventricosus</name>
    <name type="common">Orbweaver spider</name>
    <name type="synonym">Epeira ventricosa</name>
    <dbReference type="NCBI Taxonomy" id="182803"/>
    <lineage>
        <taxon>Eukaryota</taxon>
        <taxon>Metazoa</taxon>
        <taxon>Ecdysozoa</taxon>
        <taxon>Arthropoda</taxon>
        <taxon>Chelicerata</taxon>
        <taxon>Arachnida</taxon>
        <taxon>Araneae</taxon>
        <taxon>Araneomorphae</taxon>
        <taxon>Entelegynae</taxon>
        <taxon>Araneoidea</taxon>
        <taxon>Araneidae</taxon>
        <taxon>Araneus</taxon>
    </lineage>
</organism>
<evidence type="ECO:0000313" key="2">
    <source>
        <dbReference type="Proteomes" id="UP000499080"/>
    </source>
</evidence>